<reference evidence="1 2" key="1">
    <citation type="submission" date="2020-04" db="EMBL/GenBank/DDBJ databases">
        <title>Description of novel Gluconacetobacter.</title>
        <authorList>
            <person name="Sombolestani A."/>
        </authorList>
    </citation>
    <scope>NUCLEOTIDE SEQUENCE [LARGE SCALE GENOMIC DNA]</scope>
    <source>
        <strain evidence="1 2">LMG 7603</strain>
    </source>
</reference>
<comment type="caution">
    <text evidence="1">The sequence shown here is derived from an EMBL/GenBank/DDBJ whole genome shotgun (WGS) entry which is preliminary data.</text>
</comment>
<name>A0A7W4I825_GLUDI</name>
<sequence>MLTMVLSPSEIMQIQKSSTATLVDGVPSVLFLQRNGARYYFDNSFLEPSDNQIDAAISFYRSGLKWSLSRDECRALLVLNPKARIKLADYGDVDSEVRDLLADAVAQTLLGCSWPRYGDKVDISEFTALLHTQAAAIGFGSPVGEEKHT</sequence>
<accession>A0A7W4I825</accession>
<proteinExistence type="predicted"/>
<dbReference type="EMBL" id="JABEQG010000053">
    <property type="protein sequence ID" value="MBB2158016.1"/>
    <property type="molecule type" value="Genomic_DNA"/>
</dbReference>
<dbReference type="Proteomes" id="UP000550787">
    <property type="component" value="Unassembled WGS sequence"/>
</dbReference>
<protein>
    <submittedName>
        <fullName evidence="1">Uncharacterized protein</fullName>
    </submittedName>
</protein>
<gene>
    <name evidence="1" type="ORF">HLH33_17235</name>
</gene>
<organism evidence="1 2">
    <name type="scientific">Gluconacetobacter diazotrophicus</name>
    <name type="common">Acetobacter diazotrophicus</name>
    <dbReference type="NCBI Taxonomy" id="33996"/>
    <lineage>
        <taxon>Bacteria</taxon>
        <taxon>Pseudomonadati</taxon>
        <taxon>Pseudomonadota</taxon>
        <taxon>Alphaproteobacteria</taxon>
        <taxon>Acetobacterales</taxon>
        <taxon>Acetobacteraceae</taxon>
        <taxon>Gluconacetobacter</taxon>
    </lineage>
</organism>
<evidence type="ECO:0000313" key="2">
    <source>
        <dbReference type="Proteomes" id="UP000550787"/>
    </source>
</evidence>
<evidence type="ECO:0000313" key="1">
    <source>
        <dbReference type="EMBL" id="MBB2158016.1"/>
    </source>
</evidence>
<dbReference type="AlphaFoldDB" id="A0A7W4I825"/>